<dbReference type="GO" id="GO:0001653">
    <property type="term" value="F:peptide receptor activity"/>
    <property type="evidence" value="ECO:0007669"/>
    <property type="project" value="TreeGrafter"/>
</dbReference>
<evidence type="ECO:0000256" key="3">
    <source>
        <dbReference type="ARBA" id="ARBA00022741"/>
    </source>
</evidence>
<dbReference type="GO" id="GO:0000166">
    <property type="term" value="F:nucleotide binding"/>
    <property type="evidence" value="ECO:0007669"/>
    <property type="project" value="UniProtKB-KW"/>
</dbReference>
<keyword evidence="9" id="KW-1185">Reference proteome</keyword>
<gene>
    <name evidence="8" type="ORF">RFI_18782</name>
</gene>
<protein>
    <submittedName>
        <fullName evidence="8">Adenylate cyclase</fullName>
    </submittedName>
</protein>
<comment type="subcellular location">
    <subcellularLocation>
        <location evidence="1">Membrane</location>
    </subcellularLocation>
</comment>
<dbReference type="GO" id="GO:0004383">
    <property type="term" value="F:guanylate cyclase activity"/>
    <property type="evidence" value="ECO:0007669"/>
    <property type="project" value="TreeGrafter"/>
</dbReference>
<evidence type="ECO:0000259" key="7">
    <source>
        <dbReference type="PROSITE" id="PS50125"/>
    </source>
</evidence>
<organism evidence="8 9">
    <name type="scientific">Reticulomyxa filosa</name>
    <dbReference type="NCBI Taxonomy" id="46433"/>
    <lineage>
        <taxon>Eukaryota</taxon>
        <taxon>Sar</taxon>
        <taxon>Rhizaria</taxon>
        <taxon>Retaria</taxon>
        <taxon>Foraminifera</taxon>
        <taxon>Monothalamids</taxon>
        <taxon>Reticulomyxidae</taxon>
        <taxon>Reticulomyxa</taxon>
    </lineage>
</organism>
<dbReference type="PANTHER" id="PTHR11920">
    <property type="entry name" value="GUANYLYL CYCLASE"/>
    <property type="match status" value="1"/>
</dbReference>
<dbReference type="InterPro" id="IPR001054">
    <property type="entry name" value="A/G_cyclase"/>
</dbReference>
<dbReference type="GO" id="GO:0005886">
    <property type="term" value="C:plasma membrane"/>
    <property type="evidence" value="ECO:0007669"/>
    <property type="project" value="TreeGrafter"/>
</dbReference>
<dbReference type="GO" id="GO:0035556">
    <property type="term" value="P:intracellular signal transduction"/>
    <property type="evidence" value="ECO:0007669"/>
    <property type="project" value="InterPro"/>
</dbReference>
<evidence type="ECO:0000256" key="5">
    <source>
        <dbReference type="ARBA" id="ARBA00023136"/>
    </source>
</evidence>
<keyword evidence="3" id="KW-0547">Nucleotide-binding</keyword>
<sequence length="125" mass="14875">MIIGYKQEKEWRRNIVYEEAIEKSKKEREQSTSVLLPLFVAQQLLCKSMLEQSKQFLRQQFQSATVFQSDLMGFTQLSSILDPSFVVSLLHHFYSKYDQFAAQFNVEKIETIGLTFFRLWNFFIN</sequence>
<dbReference type="Pfam" id="PF00211">
    <property type="entry name" value="Guanylate_cyc"/>
    <property type="match status" value="1"/>
</dbReference>
<reference evidence="8 9" key="1">
    <citation type="journal article" date="2013" name="Curr. Biol.">
        <title>The Genome of the Foraminiferan Reticulomyxa filosa.</title>
        <authorList>
            <person name="Glockner G."/>
            <person name="Hulsmann N."/>
            <person name="Schleicher M."/>
            <person name="Noegel A.A."/>
            <person name="Eichinger L."/>
            <person name="Gallinger C."/>
            <person name="Pawlowski J."/>
            <person name="Sierra R."/>
            <person name="Euteneuer U."/>
            <person name="Pillet L."/>
            <person name="Moustafa A."/>
            <person name="Platzer M."/>
            <person name="Groth M."/>
            <person name="Szafranski K."/>
            <person name="Schliwa M."/>
        </authorList>
    </citation>
    <scope>NUCLEOTIDE SEQUENCE [LARGE SCALE GENOMIC DNA]</scope>
</reference>
<dbReference type="Proteomes" id="UP000023152">
    <property type="component" value="Unassembled WGS sequence"/>
</dbReference>
<keyword evidence="6" id="KW-0456">Lyase</keyword>
<evidence type="ECO:0000313" key="9">
    <source>
        <dbReference type="Proteomes" id="UP000023152"/>
    </source>
</evidence>
<evidence type="ECO:0000256" key="2">
    <source>
        <dbReference type="ARBA" id="ARBA00022692"/>
    </source>
</evidence>
<evidence type="ECO:0000256" key="1">
    <source>
        <dbReference type="ARBA" id="ARBA00004370"/>
    </source>
</evidence>
<comment type="caution">
    <text evidence="8">The sequence shown here is derived from an EMBL/GenBank/DDBJ whole genome shotgun (WGS) entry which is preliminary data.</text>
</comment>
<dbReference type="GO" id="GO:0004016">
    <property type="term" value="F:adenylate cyclase activity"/>
    <property type="evidence" value="ECO:0007669"/>
    <property type="project" value="TreeGrafter"/>
</dbReference>
<dbReference type="PANTHER" id="PTHR11920:SF335">
    <property type="entry name" value="GUANYLATE CYCLASE"/>
    <property type="match status" value="1"/>
</dbReference>
<evidence type="ECO:0000256" key="4">
    <source>
        <dbReference type="ARBA" id="ARBA00022989"/>
    </source>
</evidence>
<dbReference type="PROSITE" id="PS50125">
    <property type="entry name" value="GUANYLATE_CYCLASE_2"/>
    <property type="match status" value="1"/>
</dbReference>
<dbReference type="OrthoDB" id="60033at2759"/>
<evidence type="ECO:0000256" key="6">
    <source>
        <dbReference type="ARBA" id="ARBA00023239"/>
    </source>
</evidence>
<dbReference type="InterPro" id="IPR050401">
    <property type="entry name" value="Cyclic_nucleotide_synthase"/>
</dbReference>
<feature type="domain" description="Guanylate cyclase" evidence="7">
    <location>
        <begin position="65"/>
        <end position="117"/>
    </location>
</feature>
<dbReference type="AlphaFoldDB" id="X6MWV6"/>
<dbReference type="GO" id="GO:0007168">
    <property type="term" value="P:receptor guanylyl cyclase signaling pathway"/>
    <property type="evidence" value="ECO:0007669"/>
    <property type="project" value="TreeGrafter"/>
</dbReference>
<evidence type="ECO:0000313" key="8">
    <source>
        <dbReference type="EMBL" id="ETO18483.1"/>
    </source>
</evidence>
<dbReference type="EMBL" id="ASPP01014850">
    <property type="protein sequence ID" value="ETO18483.1"/>
    <property type="molecule type" value="Genomic_DNA"/>
</dbReference>
<dbReference type="InterPro" id="IPR029787">
    <property type="entry name" value="Nucleotide_cyclase"/>
</dbReference>
<name>X6MWV6_RETFI</name>
<dbReference type="SUPFAM" id="SSF55073">
    <property type="entry name" value="Nucleotide cyclase"/>
    <property type="match status" value="1"/>
</dbReference>
<keyword evidence="2" id="KW-0812">Transmembrane</keyword>
<dbReference type="Gene3D" id="3.30.70.1230">
    <property type="entry name" value="Nucleotide cyclase"/>
    <property type="match status" value="1"/>
</dbReference>
<proteinExistence type="predicted"/>
<keyword evidence="4" id="KW-1133">Transmembrane helix</keyword>
<keyword evidence="5" id="KW-0472">Membrane</keyword>
<accession>X6MWV6</accession>